<keyword evidence="2" id="KW-0479">Metal-binding</keyword>
<evidence type="ECO:0000256" key="2">
    <source>
        <dbReference type="ARBA" id="ARBA00022723"/>
    </source>
</evidence>
<keyword evidence="3" id="KW-0408">Iron</keyword>
<evidence type="ECO:0000256" key="3">
    <source>
        <dbReference type="ARBA" id="ARBA00023004"/>
    </source>
</evidence>
<name>A0A9D1Z3B1_9FIRM</name>
<evidence type="ECO:0000256" key="4">
    <source>
        <dbReference type="ARBA" id="ARBA00023014"/>
    </source>
</evidence>
<dbReference type="CDD" id="cd24034">
    <property type="entry name" value="ASKHA_NBD_O66634-like_rpt1"/>
    <property type="match status" value="1"/>
</dbReference>
<dbReference type="InterPro" id="IPR043129">
    <property type="entry name" value="ATPase_NBD"/>
</dbReference>
<comment type="cofactor">
    <cofactor evidence="1">
        <name>[4Fe-4S] cluster</name>
        <dbReference type="ChEBI" id="CHEBI:49883"/>
    </cofactor>
</comment>
<dbReference type="NCBIfam" id="TIGR00241">
    <property type="entry name" value="CoA_E_activ"/>
    <property type="match status" value="1"/>
</dbReference>
<dbReference type="PANTHER" id="PTHR32329">
    <property type="entry name" value="BIFUNCTIONAL PROTEIN [INCLUDES 2-HYDROXYACYL-COA DEHYDRATASE (N-TER) AND ITS ACTIVATOR DOMAIN (C_TERM)-RELATED"/>
    <property type="match status" value="1"/>
</dbReference>
<dbReference type="InterPro" id="IPR008275">
    <property type="entry name" value="CoA_E_activase_dom"/>
</dbReference>
<evidence type="ECO:0000256" key="1">
    <source>
        <dbReference type="ARBA" id="ARBA00001966"/>
    </source>
</evidence>
<feature type="domain" description="ATPase BadF/BadG/BcrA/BcrD type" evidence="5">
    <location>
        <begin position="4"/>
        <end position="258"/>
    </location>
</feature>
<proteinExistence type="predicted"/>
<dbReference type="CDD" id="cd24035">
    <property type="entry name" value="ASKHA_NBD_O66634-like_rpt2"/>
    <property type="match status" value="1"/>
</dbReference>
<dbReference type="InterPro" id="IPR051805">
    <property type="entry name" value="Dehydratase_Activator_Redct"/>
</dbReference>
<dbReference type="InterPro" id="IPR018709">
    <property type="entry name" value="CoA_activase_DUF2229"/>
</dbReference>
<dbReference type="Gene3D" id="3.30.420.40">
    <property type="match status" value="4"/>
</dbReference>
<gene>
    <name evidence="7" type="ORF">H9826_00440</name>
</gene>
<sequence length="1286" mass="138675">MNGIGLDCGNTTVKLVLLSPTGELLWSKIAAHRGSAIPAARRLLGELLQWDSGVCGCPVVLTGSAGERLLEICPGLSNLGDIPAIHRGVILLAPEARSVIEIGSQSARFLTGFGSELPPQFAVNEHCAGGTGSFFEDQMSRLGLRIEDYSNLVAQAESIPRLSGRCAVFAKTDIIHRQQEGIPTPDILLGLCYAMVRNYKAVIVRSLPVERPVALCGGVAQNAGVVQAVKAVFGLEEEDLIIPDPSLHAAAVGAALAAQEAETCSMGELLASLCGQPAAAGRLVRRSPLSQPAGASLTDPASSGVIPLEGCALGIDVGSTSTDLVLMDPDGGLIDFQYLRTAGDPEGAVRRGLEHLRERFGELPLLAVGVTGSGRERIGRLIGADAVRDEITAQARAAVHWVPDADTVFEIGGQDSKYISLQGGQVADFQMNKICAAGTGSFVEEQAARMGIPLEEFGPLALTAQAPVELGERCTVFIETAIQSALAQGASQAEVAAGLCQSIVRNYLHKVVGSKLVGRRIVLQGGVAYNPGIVAAFRQEFGDRLTVSPCFSISGAFGVALLALETAEGPSRFHGFTGQGEESPALSPEVQRNIAFYQRGPQLLLEGYDPAPVPRRKTVGVPFALMIHKFFPMANAFFRHLGYNVLLSPPTNEEIIRLSQQTAQAETCYPVKLIHGHMAWLAEQGVDYIFLPSIHTMKHETSRVEHNYGCVYMQTAPRLAARALRLEERGITLLNPVFDLDFGQEAMASAMLGLGKQLGIPKVRCLPALMSGAQAVRRHTAAVEKQGRDLLASLGPEDKVLVLITRNYGLSDPVLNMGIPRLLLERGYKVLTLSHLPAHDLDLSADHPNLYWPFGQHILSGAKLVAHHPNLYAVYLTNHGCGPDTTLSYLFRQEMGEKPYLHIEVDEHFSPVGVITRIEAFLQSLESRPVRPLPKGFRLTAVPSHPTAVVAAPDRTRGPLYVPDLPPFTPYLLDYFRHTRGVEARAMPLGGHSLALGRAETSSKEYLPFPALLGGILDIALRETGPFQGLLPATQGAEADGQYPWAAESVLRRRGLERVTLAAPVLERLPETASDPDLLLRAVLTGDVLLCAPPDRRTELAPAHIPAWEELETLAQGIGAIPPSGRTLAAVGEPFTLFALHDGVLDTLEQERWQLLRAPLGEYLWFLWRDAGSALDGSWAKRMADLGRLLGMRSIFSPDLEVLRGEANRLLPGFAGANGRYRIAKALELGCRSSGVLTLSPRYENTATVLDMTGALEGFPHFHLAMDNDWDEGAWSRLNSFLYYLK</sequence>
<organism evidence="7 8">
    <name type="scientific">Candidatus Intestinimonas merdavium</name>
    <dbReference type="NCBI Taxonomy" id="2838622"/>
    <lineage>
        <taxon>Bacteria</taxon>
        <taxon>Bacillati</taxon>
        <taxon>Bacillota</taxon>
        <taxon>Clostridia</taxon>
        <taxon>Eubacteriales</taxon>
        <taxon>Intestinimonas</taxon>
    </lineage>
</organism>
<keyword evidence="4" id="KW-0411">Iron-sulfur</keyword>
<feature type="domain" description="ATPase BadF/BadG/BcrA/BcrD type" evidence="5">
    <location>
        <begin position="313"/>
        <end position="563"/>
    </location>
</feature>
<dbReference type="EMBL" id="DXCX01000009">
    <property type="protein sequence ID" value="HIY72430.1"/>
    <property type="molecule type" value="Genomic_DNA"/>
</dbReference>
<dbReference type="Pfam" id="PF09989">
    <property type="entry name" value="DUF2229"/>
    <property type="match status" value="1"/>
</dbReference>
<accession>A0A9D1Z3B1</accession>
<dbReference type="GO" id="GO:0046872">
    <property type="term" value="F:metal ion binding"/>
    <property type="evidence" value="ECO:0007669"/>
    <property type="project" value="UniProtKB-KW"/>
</dbReference>
<dbReference type="PANTHER" id="PTHR32329:SF7">
    <property type="entry name" value="ACTIVATOR OF 2-HYDROXYACYL-COA-HYDRATASE"/>
    <property type="match status" value="1"/>
</dbReference>
<dbReference type="Proteomes" id="UP000886824">
    <property type="component" value="Unassembled WGS sequence"/>
</dbReference>
<dbReference type="SUPFAM" id="SSF53067">
    <property type="entry name" value="Actin-like ATPase domain"/>
    <property type="match status" value="2"/>
</dbReference>
<dbReference type="InterPro" id="IPR002731">
    <property type="entry name" value="ATPase_BadF"/>
</dbReference>
<feature type="domain" description="DUF2229" evidence="6">
    <location>
        <begin position="618"/>
        <end position="834"/>
    </location>
</feature>
<evidence type="ECO:0000313" key="8">
    <source>
        <dbReference type="Proteomes" id="UP000886824"/>
    </source>
</evidence>
<comment type="caution">
    <text evidence="7">The sequence shown here is derived from an EMBL/GenBank/DDBJ whole genome shotgun (WGS) entry which is preliminary data.</text>
</comment>
<reference evidence="7" key="1">
    <citation type="journal article" date="2021" name="PeerJ">
        <title>Extensive microbial diversity within the chicken gut microbiome revealed by metagenomics and culture.</title>
        <authorList>
            <person name="Gilroy R."/>
            <person name="Ravi A."/>
            <person name="Getino M."/>
            <person name="Pursley I."/>
            <person name="Horton D.L."/>
            <person name="Alikhan N.F."/>
            <person name="Baker D."/>
            <person name="Gharbi K."/>
            <person name="Hall N."/>
            <person name="Watson M."/>
            <person name="Adriaenssens E.M."/>
            <person name="Foster-Nyarko E."/>
            <person name="Jarju S."/>
            <person name="Secka A."/>
            <person name="Antonio M."/>
            <person name="Oren A."/>
            <person name="Chaudhuri R.R."/>
            <person name="La Ragione R."/>
            <person name="Hildebrand F."/>
            <person name="Pallen M.J."/>
        </authorList>
    </citation>
    <scope>NUCLEOTIDE SEQUENCE</scope>
    <source>
        <strain evidence="7">CHK33-7979</strain>
    </source>
</reference>
<evidence type="ECO:0000313" key="7">
    <source>
        <dbReference type="EMBL" id="HIY72430.1"/>
    </source>
</evidence>
<evidence type="ECO:0000259" key="6">
    <source>
        <dbReference type="Pfam" id="PF09989"/>
    </source>
</evidence>
<reference evidence="7" key="2">
    <citation type="submission" date="2021-04" db="EMBL/GenBank/DDBJ databases">
        <authorList>
            <person name="Gilroy R."/>
        </authorList>
    </citation>
    <scope>NUCLEOTIDE SEQUENCE</scope>
    <source>
        <strain evidence="7">CHK33-7979</strain>
    </source>
</reference>
<dbReference type="GO" id="GO:0051536">
    <property type="term" value="F:iron-sulfur cluster binding"/>
    <property type="evidence" value="ECO:0007669"/>
    <property type="project" value="UniProtKB-KW"/>
</dbReference>
<dbReference type="Pfam" id="PF01869">
    <property type="entry name" value="BcrAD_BadFG"/>
    <property type="match status" value="2"/>
</dbReference>
<evidence type="ECO:0000259" key="5">
    <source>
        <dbReference type="Pfam" id="PF01869"/>
    </source>
</evidence>
<protein>
    <submittedName>
        <fullName evidence="7">CoA-substrate-specific enzyme activase</fullName>
    </submittedName>
</protein>